<dbReference type="Proteomes" id="UP001346149">
    <property type="component" value="Unassembled WGS sequence"/>
</dbReference>
<evidence type="ECO:0000313" key="2">
    <source>
        <dbReference type="Proteomes" id="UP001346149"/>
    </source>
</evidence>
<accession>A0AAN7MB87</accession>
<protein>
    <submittedName>
        <fullName evidence="1">Uncharacterized protein</fullName>
    </submittedName>
</protein>
<dbReference type="EMBL" id="JAXQNO010000008">
    <property type="protein sequence ID" value="KAK4793330.1"/>
    <property type="molecule type" value="Genomic_DNA"/>
</dbReference>
<organism evidence="1 2">
    <name type="scientific">Trapa natans</name>
    <name type="common">Water chestnut</name>
    <dbReference type="NCBI Taxonomy" id="22666"/>
    <lineage>
        <taxon>Eukaryota</taxon>
        <taxon>Viridiplantae</taxon>
        <taxon>Streptophyta</taxon>
        <taxon>Embryophyta</taxon>
        <taxon>Tracheophyta</taxon>
        <taxon>Spermatophyta</taxon>
        <taxon>Magnoliopsida</taxon>
        <taxon>eudicotyledons</taxon>
        <taxon>Gunneridae</taxon>
        <taxon>Pentapetalae</taxon>
        <taxon>rosids</taxon>
        <taxon>malvids</taxon>
        <taxon>Myrtales</taxon>
        <taxon>Lythraceae</taxon>
        <taxon>Trapa</taxon>
    </lineage>
</organism>
<gene>
    <name evidence="1" type="ORF">SAY86_023765</name>
</gene>
<reference evidence="1 2" key="1">
    <citation type="journal article" date="2023" name="Hortic Res">
        <title>Pangenome of water caltrop reveals structural variations and asymmetric subgenome divergence after allopolyploidization.</title>
        <authorList>
            <person name="Zhang X."/>
            <person name="Chen Y."/>
            <person name="Wang L."/>
            <person name="Yuan Y."/>
            <person name="Fang M."/>
            <person name="Shi L."/>
            <person name="Lu R."/>
            <person name="Comes H.P."/>
            <person name="Ma Y."/>
            <person name="Chen Y."/>
            <person name="Huang G."/>
            <person name="Zhou Y."/>
            <person name="Zheng Z."/>
            <person name="Qiu Y."/>
        </authorList>
    </citation>
    <scope>NUCLEOTIDE SEQUENCE [LARGE SCALE GENOMIC DNA]</scope>
    <source>
        <strain evidence="1">F231</strain>
    </source>
</reference>
<comment type="caution">
    <text evidence="1">The sequence shown here is derived from an EMBL/GenBank/DDBJ whole genome shotgun (WGS) entry which is preliminary data.</text>
</comment>
<evidence type="ECO:0000313" key="1">
    <source>
        <dbReference type="EMBL" id="KAK4793330.1"/>
    </source>
</evidence>
<name>A0AAN7MB87_TRANT</name>
<sequence>MQVRFHMHLYTQTPWRHIHCSKEVISGTIVIVITLGSGHRQETNRSSELPHAWRNW</sequence>
<proteinExistence type="predicted"/>
<dbReference type="AlphaFoldDB" id="A0AAN7MB87"/>
<keyword evidence="2" id="KW-1185">Reference proteome</keyword>